<feature type="region of interest" description="Disordered" evidence="5">
    <location>
        <begin position="57"/>
        <end position="123"/>
    </location>
</feature>
<evidence type="ECO:0000259" key="7">
    <source>
        <dbReference type="Pfam" id="PF08281"/>
    </source>
</evidence>
<evidence type="ECO:0000256" key="2">
    <source>
        <dbReference type="ARBA" id="ARBA00023015"/>
    </source>
</evidence>
<dbReference type="SUPFAM" id="SSF88946">
    <property type="entry name" value="Sigma2 domain of RNA polymerase sigma factors"/>
    <property type="match status" value="1"/>
</dbReference>
<dbReference type="eggNOG" id="COG1595">
    <property type="taxonomic scope" value="Bacteria"/>
</dbReference>
<dbReference type="KEGG" id="fal:FRAAL0980"/>
<dbReference type="HOGENOM" id="CLU_047691_9_0_11"/>
<dbReference type="EMBL" id="CT573213">
    <property type="protein sequence ID" value="CAJ59645.1"/>
    <property type="molecule type" value="Genomic_DNA"/>
</dbReference>
<dbReference type="STRING" id="326424.FRAAL0980"/>
<keyword evidence="4" id="KW-0804">Transcription</keyword>
<dbReference type="Gene3D" id="1.10.10.10">
    <property type="entry name" value="Winged helix-like DNA-binding domain superfamily/Winged helix DNA-binding domain"/>
    <property type="match status" value="1"/>
</dbReference>
<evidence type="ECO:0000313" key="9">
    <source>
        <dbReference type="Proteomes" id="UP000000657"/>
    </source>
</evidence>
<dbReference type="NCBIfam" id="TIGR02937">
    <property type="entry name" value="sigma70-ECF"/>
    <property type="match status" value="1"/>
</dbReference>
<dbReference type="AlphaFoldDB" id="Q0RS20"/>
<dbReference type="InterPro" id="IPR039425">
    <property type="entry name" value="RNA_pol_sigma-70-like"/>
</dbReference>
<dbReference type="CDD" id="cd06171">
    <property type="entry name" value="Sigma70_r4"/>
    <property type="match status" value="1"/>
</dbReference>
<dbReference type="GO" id="GO:0003677">
    <property type="term" value="F:DNA binding"/>
    <property type="evidence" value="ECO:0007669"/>
    <property type="project" value="InterPro"/>
</dbReference>
<comment type="similarity">
    <text evidence="1">Belongs to the sigma-70 factor family. ECF subfamily.</text>
</comment>
<dbReference type="PANTHER" id="PTHR43133">
    <property type="entry name" value="RNA POLYMERASE ECF-TYPE SIGMA FACTO"/>
    <property type="match status" value="1"/>
</dbReference>
<keyword evidence="2" id="KW-0805">Transcription regulation</keyword>
<dbReference type="RefSeq" id="WP_011602207.1">
    <property type="nucleotide sequence ID" value="NC_008278.1"/>
</dbReference>
<dbReference type="Pfam" id="PF04542">
    <property type="entry name" value="Sigma70_r2"/>
    <property type="match status" value="1"/>
</dbReference>
<gene>
    <name evidence="8" type="ordered locus">FRAAL0980</name>
</gene>
<name>Q0RS20_FRAAA</name>
<dbReference type="Gene3D" id="1.10.1740.10">
    <property type="match status" value="1"/>
</dbReference>
<dbReference type="GO" id="GO:0016987">
    <property type="term" value="F:sigma factor activity"/>
    <property type="evidence" value="ECO:0007669"/>
    <property type="project" value="UniProtKB-KW"/>
</dbReference>
<evidence type="ECO:0000256" key="3">
    <source>
        <dbReference type="ARBA" id="ARBA00023082"/>
    </source>
</evidence>
<dbReference type="InterPro" id="IPR007627">
    <property type="entry name" value="RNA_pol_sigma70_r2"/>
</dbReference>
<protein>
    <submittedName>
        <fullName evidence="8">RNA polymerase ECF-subfamily sigma factor</fullName>
    </submittedName>
</protein>
<dbReference type="InterPro" id="IPR036388">
    <property type="entry name" value="WH-like_DNA-bd_sf"/>
</dbReference>
<evidence type="ECO:0000313" key="8">
    <source>
        <dbReference type="EMBL" id="CAJ59645.1"/>
    </source>
</evidence>
<dbReference type="InterPro" id="IPR014284">
    <property type="entry name" value="RNA_pol_sigma-70_dom"/>
</dbReference>
<dbReference type="PANTHER" id="PTHR43133:SF57">
    <property type="entry name" value="RNA POLYMERASE SIGMA-70 FACTOR"/>
    <property type="match status" value="1"/>
</dbReference>
<feature type="domain" description="RNA polymerase sigma factor 70 region 4 type 2" evidence="7">
    <location>
        <begin position="246"/>
        <end position="298"/>
    </location>
</feature>
<dbReference type="InterPro" id="IPR013249">
    <property type="entry name" value="RNA_pol_sigma70_r4_t2"/>
</dbReference>
<dbReference type="Proteomes" id="UP000000657">
    <property type="component" value="Chromosome"/>
</dbReference>
<accession>Q0RS20</accession>
<dbReference type="InterPro" id="IPR013325">
    <property type="entry name" value="RNA_pol_sigma_r2"/>
</dbReference>
<dbReference type="GO" id="GO:0006352">
    <property type="term" value="P:DNA-templated transcription initiation"/>
    <property type="evidence" value="ECO:0007669"/>
    <property type="project" value="InterPro"/>
</dbReference>
<evidence type="ECO:0000256" key="1">
    <source>
        <dbReference type="ARBA" id="ARBA00010641"/>
    </source>
</evidence>
<reference evidence="8 9" key="1">
    <citation type="journal article" date="2007" name="Genome Res.">
        <title>Genome characteristics of facultatively symbiotic Frankia sp. strains reflect host range and host plant biogeography.</title>
        <authorList>
            <person name="Normand P."/>
            <person name="Lapierre P."/>
            <person name="Tisa L.S."/>
            <person name="Gogarten J.P."/>
            <person name="Alloisio N."/>
            <person name="Bagnarol E."/>
            <person name="Bassi C.A."/>
            <person name="Berry A.M."/>
            <person name="Bickhart D.M."/>
            <person name="Choisne N."/>
            <person name="Couloux A."/>
            <person name="Cournoyer B."/>
            <person name="Cruveiller S."/>
            <person name="Daubin V."/>
            <person name="Demange N."/>
            <person name="Francino M.P."/>
            <person name="Goltsman E."/>
            <person name="Huang Y."/>
            <person name="Kopp O.R."/>
            <person name="Labarre L."/>
            <person name="Lapidus A."/>
            <person name="Lavire C."/>
            <person name="Marechal J."/>
            <person name="Martinez M."/>
            <person name="Mastronunzio J.E."/>
            <person name="Mullin B.C."/>
            <person name="Niemann J."/>
            <person name="Pujic P."/>
            <person name="Rawnsley T."/>
            <person name="Rouy Z."/>
            <person name="Schenowitz C."/>
            <person name="Sellstedt A."/>
            <person name="Tavares F."/>
            <person name="Tomkins J.P."/>
            <person name="Vallenet D."/>
            <person name="Valverde C."/>
            <person name="Wall L.G."/>
            <person name="Wang Y."/>
            <person name="Medigue C."/>
            <person name="Benson D.R."/>
        </authorList>
    </citation>
    <scope>NUCLEOTIDE SEQUENCE [LARGE SCALE GENOMIC DNA]</scope>
    <source>
        <strain evidence="9">DSM 45986 / CECT 9034 / ACN14a</strain>
    </source>
</reference>
<dbReference type="SUPFAM" id="SSF88659">
    <property type="entry name" value="Sigma3 and sigma4 domains of RNA polymerase sigma factors"/>
    <property type="match status" value="1"/>
</dbReference>
<dbReference type="Pfam" id="PF08281">
    <property type="entry name" value="Sigma70_r4_2"/>
    <property type="match status" value="1"/>
</dbReference>
<organism evidence="8 9">
    <name type="scientific">Frankia alni (strain DSM 45986 / CECT 9034 / ACN14a)</name>
    <dbReference type="NCBI Taxonomy" id="326424"/>
    <lineage>
        <taxon>Bacteria</taxon>
        <taxon>Bacillati</taxon>
        <taxon>Actinomycetota</taxon>
        <taxon>Actinomycetes</taxon>
        <taxon>Frankiales</taxon>
        <taxon>Frankiaceae</taxon>
        <taxon>Frankia</taxon>
    </lineage>
</organism>
<keyword evidence="3" id="KW-0731">Sigma factor</keyword>
<sequence>MTDCTLADLAAGLAAVRRGPDAWLRSPAPLLPSDARIRVTLRRFWSAVAAVAVPLPAAGTPTETPPSVGEAGGAGGRAGGGAEAVRMGPAARRGRPAPEQLGAGSPTQGRGTAAPEGPTESERAALVARARQGDAEAFGLLYDHYAELVFRYALYRLGGDPVAAEDIVSETFLRALRTIGAFRWQGRDIGAWFVTIARNLLIDQARSARRRFEIPTADILAAADERATALAVPGPEESIVAVLTHRELLDAVRRLRPDQQECIALRFLEGLSVRETALAMGRNEGAVRALQLRALRALARSLPAAGPA</sequence>
<proteinExistence type="inferred from homology"/>
<dbReference type="InterPro" id="IPR013324">
    <property type="entry name" value="RNA_pol_sigma_r3/r4-like"/>
</dbReference>
<evidence type="ECO:0000256" key="4">
    <source>
        <dbReference type="ARBA" id="ARBA00023163"/>
    </source>
</evidence>
<feature type="domain" description="RNA polymerase sigma-70 region 2" evidence="6">
    <location>
        <begin position="141"/>
        <end position="211"/>
    </location>
</feature>
<feature type="compositionally biased region" description="Gly residues" evidence="5">
    <location>
        <begin position="70"/>
        <end position="82"/>
    </location>
</feature>
<keyword evidence="9" id="KW-1185">Reference proteome</keyword>
<evidence type="ECO:0000256" key="5">
    <source>
        <dbReference type="SAM" id="MobiDB-lite"/>
    </source>
</evidence>
<evidence type="ECO:0000259" key="6">
    <source>
        <dbReference type="Pfam" id="PF04542"/>
    </source>
</evidence>